<dbReference type="GO" id="GO:0043161">
    <property type="term" value="P:proteasome-mediated ubiquitin-dependent protein catabolic process"/>
    <property type="evidence" value="ECO:0007669"/>
    <property type="project" value="TreeGrafter"/>
</dbReference>
<dbReference type="Gene3D" id="3.30.2160.10">
    <property type="entry name" value="Hect, E3 ligase catalytic domain"/>
    <property type="match status" value="1"/>
</dbReference>
<feature type="domain" description="HECT" evidence="8">
    <location>
        <begin position="1463"/>
        <end position="1841"/>
    </location>
</feature>
<dbReference type="EMBL" id="HBKN01023532">
    <property type="protein sequence ID" value="CAE2305659.1"/>
    <property type="molecule type" value="Transcribed_RNA"/>
</dbReference>
<organism evidence="9">
    <name type="scientific">Guillardia theta</name>
    <name type="common">Cryptophyte</name>
    <name type="synonym">Cryptomonas phi</name>
    <dbReference type="NCBI Taxonomy" id="55529"/>
    <lineage>
        <taxon>Eukaryota</taxon>
        <taxon>Cryptophyceae</taxon>
        <taxon>Pyrenomonadales</taxon>
        <taxon>Geminigeraceae</taxon>
        <taxon>Guillardia</taxon>
    </lineage>
</organism>
<dbReference type="InterPro" id="IPR045322">
    <property type="entry name" value="HECTD1/TRIP12-like"/>
</dbReference>
<feature type="compositionally biased region" description="Low complexity" evidence="7">
    <location>
        <begin position="1163"/>
        <end position="1200"/>
    </location>
</feature>
<dbReference type="GO" id="GO:0061630">
    <property type="term" value="F:ubiquitin protein ligase activity"/>
    <property type="evidence" value="ECO:0007669"/>
    <property type="project" value="UniProtKB-EC"/>
</dbReference>
<dbReference type="EC" id="2.3.2.26" evidence="3"/>
<evidence type="ECO:0000256" key="2">
    <source>
        <dbReference type="ARBA" id="ARBA00006331"/>
    </source>
</evidence>
<dbReference type="Gene3D" id="3.90.1750.10">
    <property type="entry name" value="Hect, E3 ligase catalytic domains"/>
    <property type="match status" value="1"/>
</dbReference>
<dbReference type="Gene3D" id="3.30.2410.10">
    <property type="entry name" value="Hect, E3 ligase catalytic domain"/>
    <property type="match status" value="1"/>
</dbReference>
<dbReference type="GO" id="GO:0000209">
    <property type="term" value="P:protein polyubiquitination"/>
    <property type="evidence" value="ECO:0007669"/>
    <property type="project" value="TreeGrafter"/>
</dbReference>
<feature type="region of interest" description="Disordered" evidence="7">
    <location>
        <begin position="1066"/>
        <end position="1090"/>
    </location>
</feature>
<feature type="region of interest" description="Disordered" evidence="7">
    <location>
        <begin position="801"/>
        <end position="841"/>
    </location>
</feature>
<name>A0A7S4KU34_GUITH</name>
<feature type="compositionally biased region" description="Low complexity" evidence="7">
    <location>
        <begin position="993"/>
        <end position="1014"/>
    </location>
</feature>
<protein>
    <recommendedName>
        <fullName evidence="3">HECT-type E3 ubiquitin transferase</fullName>
        <ecNumber evidence="3">2.3.2.26</ecNumber>
    </recommendedName>
</protein>
<feature type="compositionally biased region" description="Basic and acidic residues" evidence="7">
    <location>
        <begin position="807"/>
        <end position="821"/>
    </location>
</feature>
<accession>A0A7S4KU34</accession>
<feature type="compositionally biased region" description="Polar residues" evidence="7">
    <location>
        <begin position="1066"/>
        <end position="1076"/>
    </location>
</feature>
<feature type="compositionally biased region" description="Basic and acidic residues" evidence="7">
    <location>
        <begin position="1030"/>
        <end position="1041"/>
    </location>
</feature>
<feature type="compositionally biased region" description="Low complexity" evidence="7">
    <location>
        <begin position="1144"/>
        <end position="1155"/>
    </location>
</feature>
<evidence type="ECO:0000259" key="8">
    <source>
        <dbReference type="PROSITE" id="PS50237"/>
    </source>
</evidence>
<feature type="region of interest" description="Disordered" evidence="7">
    <location>
        <begin position="666"/>
        <end position="701"/>
    </location>
</feature>
<dbReference type="InterPro" id="IPR016024">
    <property type="entry name" value="ARM-type_fold"/>
</dbReference>
<reference evidence="9" key="1">
    <citation type="submission" date="2021-01" db="EMBL/GenBank/DDBJ databases">
        <authorList>
            <person name="Corre E."/>
            <person name="Pelletier E."/>
            <person name="Niang G."/>
            <person name="Scheremetjew M."/>
            <person name="Finn R."/>
            <person name="Kale V."/>
            <person name="Holt S."/>
            <person name="Cochrane G."/>
            <person name="Meng A."/>
            <person name="Brown T."/>
            <person name="Cohen L."/>
        </authorList>
    </citation>
    <scope>NUCLEOTIDE SEQUENCE</scope>
    <source>
        <strain evidence="9">CCMP 2712</strain>
    </source>
</reference>
<evidence type="ECO:0000256" key="4">
    <source>
        <dbReference type="ARBA" id="ARBA00022679"/>
    </source>
</evidence>
<proteinExistence type="inferred from homology"/>
<dbReference type="InterPro" id="IPR000569">
    <property type="entry name" value="HECT_dom"/>
</dbReference>
<feature type="region of interest" description="Disordered" evidence="7">
    <location>
        <begin position="510"/>
        <end position="549"/>
    </location>
</feature>
<dbReference type="Gene3D" id="1.25.10.10">
    <property type="entry name" value="Leucine-rich Repeat Variant"/>
    <property type="match status" value="2"/>
</dbReference>
<dbReference type="SMART" id="SM00119">
    <property type="entry name" value="HECTc"/>
    <property type="match status" value="1"/>
</dbReference>
<dbReference type="SUPFAM" id="SSF48371">
    <property type="entry name" value="ARM repeat"/>
    <property type="match status" value="1"/>
</dbReference>
<dbReference type="InterPro" id="IPR011989">
    <property type="entry name" value="ARM-like"/>
</dbReference>
<evidence type="ECO:0000256" key="1">
    <source>
        <dbReference type="ARBA" id="ARBA00000885"/>
    </source>
</evidence>
<feature type="active site" description="Glycyl thioester intermediate" evidence="6">
    <location>
        <position position="1808"/>
    </location>
</feature>
<dbReference type="SUPFAM" id="SSF56204">
    <property type="entry name" value="Hect, E3 ligase catalytic domain"/>
    <property type="match status" value="1"/>
</dbReference>
<feature type="compositionally biased region" description="Acidic residues" evidence="7">
    <location>
        <begin position="1080"/>
        <end position="1090"/>
    </location>
</feature>
<feature type="compositionally biased region" description="Basic and acidic residues" evidence="7">
    <location>
        <begin position="87"/>
        <end position="118"/>
    </location>
</feature>
<feature type="compositionally biased region" description="Polar residues" evidence="7">
    <location>
        <begin position="119"/>
        <end position="133"/>
    </location>
</feature>
<evidence type="ECO:0000256" key="5">
    <source>
        <dbReference type="ARBA" id="ARBA00022786"/>
    </source>
</evidence>
<feature type="region of interest" description="Disordered" evidence="7">
    <location>
        <begin position="1"/>
        <end position="133"/>
    </location>
</feature>
<keyword evidence="4" id="KW-0808">Transferase</keyword>
<comment type="similarity">
    <text evidence="2">Belongs to the UPL family. K-HECT subfamily.</text>
</comment>
<sequence>MEEGSRDLRGRPTRKRQTDVPPEVPRSTRRRKVESEGDVTLTSTPSLRERRQDTQESSEGKRTRSSTASHSSPAAEDEISLPRVTRNNREVTNKREAGKDAETKSETKSRAKKSEKNSDVTLSTATMSGRPPSLSNIFGSLGSSVTGSSSDACTLNNLRRLLGGIGASFDLPMSAGLMRGLSPRFRTLLDGLKADGDITRQEDALNQLCEVLCMATEDTLQGFSVESFLPSLIKLIGCELSPEIMLHACRAIQYIMEIIPQSSSAVVQFGSIPPLCSKLKSIEYIDVAEQALLTLHKISKDHAVHLLRAEGVSAVLSFLDFFPITVQRTGMTTVANMCRRVNSDTLPLVVDSIPNLSQMILHSDAKLVEQVCTAFCRLVSCFQGQQSALEQIAAHGLIPNIWRLVSSYLSDGNSVSEVESGRVATFGQEMCVQLLHMLAILGNASPMLGLSLLQQQNVGQILKSKILTDRNGESSTGTERRRSRVEISIKIAPELLRAIMALTTSLLPNLPPLPPKESVRESKAGSKGGTKKKGSPTSSNATKATADESHWATNSQVMQSFGEQMLEAVLSSASVSIDSQLRYDSLAALSTLCYYMPEEKIRELVPQDNICELISMLLASESNGMRFFALVLIHNLISKCQDVYMPLLCREGIVFTVHKLMKENRSKNNSLGSSKDDKISSSPGNPILERTNIPGISRAPCPRDSKNEAKYGPMLTFVCTKYFPKTDDKEDACGGLTPLVSKLKELGSSLLEAAGKEDEQSAYQYLEQILSHFDDSATVSTFEMRCSGICETILNYLTSKGGDGNEQSERARSSAESDRSRSRSRNAPRGEPKKEKSINPSKEILEARRQKFFSIVMNTKSGTDGHVTCPAKVLIHKLVAALNNTDGFWLDPAVISSESEASGVRQPRMMMQALRLKFQRSARGASSLKDYANPVVIDPSASVSAIHDFLWPKVRSRNSDGMLVSSRFLGLDAGETVRASASTRRSLDDESQSEAVSRQSAQASESASASATRASRTRRDVAKSSNPAPRARESNSSRASRETASTSRGDESLQYLQSYFAGSNSTDLGLESSMNAMSDGEGEGDAEGDEMELENVVRATLFGEEGMDDEDVFEGEMEEDILLDDSMEDPVEENQMEVLDIHVSNSSNPQPNQSSAAVDQSRESQSASRSSRSGRTNSQRQTESVSSREPPASHSSEPPAAADLEAASRLNVNNRPGGATSGPFLRLAVGGIELANHDMSILEAVLQSLSTSKSQTSLQEVQISLWNRIHVIEYALQGNERSRWKSMKQPNSGILGLDVTQQSTLVTSRAWSLLDTSISANRFSDDKGIPETTKAMLRLITMLFTINSDLPLTDPRRVKPNEMIVGNLSFKASLMVRDPLLPYIHKVPQWIKVLLVDYPFLLGHDVRQTYFDHEAFGVLSVLRSLSRHDGRERHPGQSRPRQKVRVGRKHILESAKRVMEVFNQHNIPQGSSLEIEFSGEVGTGKGPTQEFFTYFCREVQLRSLGLWWDSTNSDATHFCPANGLFPAPLNPLASEADRTKKLEAFEVIGWICAKAIHDGRLLDLPISGPFSRVLLGHPLEEGDLKLLAPEIYENWKRFKAIADEKKRIESDNSLTAEDKAARIKALTVDGAALEDLSIVFTVPGYDMPLKTNGENEVVSLENVEEYVRLLPQIILVDGVQPLFDSFRKGFSRVFKVEFLQVFCVDELREVFASDNGLLDWNPDTLLHVFKFEHGYKTTSPAARQLVEVLAELPLESKRKFLSFCTGCPRLPVGGFAALKPPLTVVKKELPQDAAQNMLDQQLPSVMTCANYLKLPEYSSPSIMKERLCVAFQEANGSFHLS</sequence>
<evidence type="ECO:0000256" key="3">
    <source>
        <dbReference type="ARBA" id="ARBA00012485"/>
    </source>
</evidence>
<feature type="compositionally biased region" description="Basic and acidic residues" evidence="7">
    <location>
        <begin position="828"/>
        <end position="841"/>
    </location>
</feature>
<comment type="catalytic activity">
    <reaction evidence="1">
        <text>S-ubiquitinyl-[E2 ubiquitin-conjugating enzyme]-L-cysteine + [acceptor protein]-L-lysine = [E2 ubiquitin-conjugating enzyme]-L-cysteine + N(6)-ubiquitinyl-[acceptor protein]-L-lysine.</text>
        <dbReference type="EC" id="2.3.2.26"/>
    </reaction>
</comment>
<dbReference type="PANTHER" id="PTHR45670:SF1">
    <property type="entry name" value="E3 UBIQUITIN-PROTEIN LIGASE HECTD1"/>
    <property type="match status" value="1"/>
</dbReference>
<feature type="compositionally biased region" description="Basic and acidic residues" evidence="7">
    <location>
        <begin position="1"/>
        <end position="10"/>
    </location>
</feature>
<feature type="compositionally biased region" description="Basic and acidic residues" evidence="7">
    <location>
        <begin position="47"/>
        <end position="62"/>
    </location>
</feature>
<feature type="region of interest" description="Disordered" evidence="7">
    <location>
        <begin position="979"/>
        <end position="1051"/>
    </location>
</feature>
<dbReference type="Pfam" id="PF00632">
    <property type="entry name" value="HECT"/>
    <property type="match status" value="1"/>
</dbReference>
<dbReference type="InterPro" id="IPR057948">
    <property type="entry name" value="TPR_TRIP12_N"/>
</dbReference>
<evidence type="ECO:0000256" key="7">
    <source>
        <dbReference type="SAM" id="MobiDB-lite"/>
    </source>
</evidence>
<dbReference type="PANTHER" id="PTHR45670">
    <property type="entry name" value="E3 UBIQUITIN-PROTEIN LIGASE TRIP12"/>
    <property type="match status" value="1"/>
</dbReference>
<evidence type="ECO:0000256" key="6">
    <source>
        <dbReference type="PROSITE-ProRule" id="PRU00104"/>
    </source>
</evidence>
<dbReference type="Pfam" id="PF25579">
    <property type="entry name" value="TPR_TRIP12_N"/>
    <property type="match status" value="1"/>
</dbReference>
<gene>
    <name evidence="9" type="ORF">GTHE00462_LOCUS18450</name>
</gene>
<evidence type="ECO:0000313" key="9">
    <source>
        <dbReference type="EMBL" id="CAE2305659.1"/>
    </source>
</evidence>
<feature type="region of interest" description="Disordered" evidence="7">
    <location>
        <begin position="1143"/>
        <end position="1200"/>
    </location>
</feature>
<dbReference type="PROSITE" id="PS50237">
    <property type="entry name" value="HECT"/>
    <property type="match status" value="1"/>
</dbReference>
<keyword evidence="5 6" id="KW-0833">Ubl conjugation pathway</keyword>
<dbReference type="InterPro" id="IPR035983">
    <property type="entry name" value="Hect_E3_ubiquitin_ligase"/>
</dbReference>